<dbReference type="AlphaFoldDB" id="A0A0R3KMT2"/>
<dbReference type="RefSeq" id="WP_057855520.1">
    <property type="nucleotide sequence ID" value="NZ_LLXX01000229.1"/>
</dbReference>
<comment type="caution">
    <text evidence="1">The sequence shown here is derived from an EMBL/GenBank/DDBJ whole genome shotgun (WGS) entry which is preliminary data.</text>
</comment>
<protein>
    <submittedName>
        <fullName evidence="1">Uncharacterized protein</fullName>
    </submittedName>
</protein>
<name>A0A0R3KMT2_9BRAD</name>
<gene>
    <name evidence="1" type="ORF">CP49_33150</name>
</gene>
<accession>A0A0R3KMT2</accession>
<organism evidence="1 2">
    <name type="scientific">Bradyrhizobium valentinum</name>
    <dbReference type="NCBI Taxonomy" id="1518501"/>
    <lineage>
        <taxon>Bacteria</taxon>
        <taxon>Pseudomonadati</taxon>
        <taxon>Pseudomonadota</taxon>
        <taxon>Alphaproteobacteria</taxon>
        <taxon>Hyphomicrobiales</taxon>
        <taxon>Nitrobacteraceae</taxon>
        <taxon>Bradyrhizobium</taxon>
    </lineage>
</organism>
<evidence type="ECO:0000313" key="1">
    <source>
        <dbReference type="EMBL" id="KRQ92694.1"/>
    </source>
</evidence>
<evidence type="ECO:0000313" key="2">
    <source>
        <dbReference type="Proteomes" id="UP000051913"/>
    </source>
</evidence>
<dbReference type="EMBL" id="LLXX01000229">
    <property type="protein sequence ID" value="KRQ92694.1"/>
    <property type="molecule type" value="Genomic_DNA"/>
</dbReference>
<reference evidence="1 2" key="1">
    <citation type="submission" date="2014-03" db="EMBL/GenBank/DDBJ databases">
        <title>Bradyrhizobium valentinum sp. nov., isolated from effective nodules of Lupinus mariae-josephae, a lupine endemic of basic-lime soils in Eastern Spain.</title>
        <authorList>
            <person name="Duran D."/>
            <person name="Rey L."/>
            <person name="Navarro A."/>
            <person name="Busquets A."/>
            <person name="Imperial J."/>
            <person name="Ruiz-Argueso T."/>
        </authorList>
    </citation>
    <scope>NUCLEOTIDE SEQUENCE [LARGE SCALE GENOMIC DNA]</scope>
    <source>
        <strain evidence="1 2">LmjM3</strain>
    </source>
</reference>
<sequence length="175" mass="19432">MRLLPMKEPDRSWRSIKGQWKKDAESVGEDFSTFSTGSFTAYDGLTKEGDHPSLHCLSDGERIHAACQVSRLMMSKFPSPILRARFVVVSPVYELGIADASQYAQMMVALFSGIVWLSRDTMSASHIRFFLKSPGDSQYFAALQASTPASLFSKFTIDGALIECSLREDEMAETA</sequence>
<dbReference type="Proteomes" id="UP000051913">
    <property type="component" value="Unassembled WGS sequence"/>
</dbReference>
<keyword evidence="2" id="KW-1185">Reference proteome</keyword>
<dbReference type="OrthoDB" id="7596070at2"/>
<proteinExistence type="predicted"/>